<feature type="region of interest" description="Disordered" evidence="1">
    <location>
        <begin position="22"/>
        <end position="121"/>
    </location>
</feature>
<accession>A0A7J0G1M6</accession>
<evidence type="ECO:0000256" key="1">
    <source>
        <dbReference type="SAM" id="MobiDB-lite"/>
    </source>
</evidence>
<dbReference type="PANTHER" id="PTHR36746">
    <property type="entry name" value="BNAC04G51760D PROTEIN"/>
    <property type="match status" value="1"/>
</dbReference>
<feature type="compositionally biased region" description="Low complexity" evidence="1">
    <location>
        <begin position="30"/>
        <end position="44"/>
    </location>
</feature>
<protein>
    <submittedName>
        <fullName evidence="2">Uncharacterized protein</fullName>
    </submittedName>
</protein>
<dbReference type="PANTHER" id="PTHR36746:SF3">
    <property type="entry name" value="DUF4005 DOMAIN-CONTAINING PROTEIN"/>
    <property type="match status" value="1"/>
</dbReference>
<feature type="compositionally biased region" description="Polar residues" evidence="1">
    <location>
        <begin position="79"/>
        <end position="89"/>
    </location>
</feature>
<comment type="caution">
    <text evidence="2">The sequence shown here is derived from an EMBL/GenBank/DDBJ whole genome shotgun (WGS) entry which is preliminary data.</text>
</comment>
<proteinExistence type="predicted"/>
<feature type="compositionally biased region" description="Basic and acidic residues" evidence="1">
    <location>
        <begin position="102"/>
        <end position="121"/>
    </location>
</feature>
<reference evidence="2 3" key="1">
    <citation type="submission" date="2019-07" db="EMBL/GenBank/DDBJ databases">
        <title>De Novo Assembly of kiwifruit Actinidia rufa.</title>
        <authorList>
            <person name="Sugita-Konishi S."/>
            <person name="Sato K."/>
            <person name="Mori E."/>
            <person name="Abe Y."/>
            <person name="Kisaki G."/>
            <person name="Hamano K."/>
            <person name="Suezawa K."/>
            <person name="Otani M."/>
            <person name="Fukuda T."/>
            <person name="Manabe T."/>
            <person name="Gomi K."/>
            <person name="Tabuchi M."/>
            <person name="Akimitsu K."/>
            <person name="Kataoka I."/>
        </authorList>
    </citation>
    <scope>NUCLEOTIDE SEQUENCE [LARGE SCALE GENOMIC DNA]</scope>
    <source>
        <strain evidence="3">cv. Fuchu</strain>
    </source>
</reference>
<sequence length="217" mass="23462">MAKNQTTTGSKGAYDKIYKAIRPVSDCPQSSKPLTTAPSSPSSPDLKKMTAEQISTEVPVHFNPSVSTTPTKQKDQTAKTHVNSRTESMNPVMLPKVASKTEQVKPRAERATPAEEGNDHKFSSYLDRAGAKIRTTSNVGVGVGGDGGGRSVSRWDDHEFSSYLDRAGAKIRTTSSVGVGVGVGGDGGRRRVSRRDSFHDKISHFITRSKIKFRNNV</sequence>
<evidence type="ECO:0000313" key="3">
    <source>
        <dbReference type="Proteomes" id="UP000585474"/>
    </source>
</evidence>
<evidence type="ECO:0000313" key="2">
    <source>
        <dbReference type="EMBL" id="GFZ04673.1"/>
    </source>
</evidence>
<keyword evidence="3" id="KW-1185">Reference proteome</keyword>
<gene>
    <name evidence="2" type="ORF">Acr_17g0002450</name>
</gene>
<name>A0A7J0G1M6_9ERIC</name>
<dbReference type="EMBL" id="BJWL01000017">
    <property type="protein sequence ID" value="GFZ04673.1"/>
    <property type="molecule type" value="Genomic_DNA"/>
</dbReference>
<dbReference type="AlphaFoldDB" id="A0A7J0G1M6"/>
<dbReference type="Proteomes" id="UP000585474">
    <property type="component" value="Unassembled WGS sequence"/>
</dbReference>
<organism evidence="2 3">
    <name type="scientific">Actinidia rufa</name>
    <dbReference type="NCBI Taxonomy" id="165716"/>
    <lineage>
        <taxon>Eukaryota</taxon>
        <taxon>Viridiplantae</taxon>
        <taxon>Streptophyta</taxon>
        <taxon>Embryophyta</taxon>
        <taxon>Tracheophyta</taxon>
        <taxon>Spermatophyta</taxon>
        <taxon>Magnoliopsida</taxon>
        <taxon>eudicotyledons</taxon>
        <taxon>Gunneridae</taxon>
        <taxon>Pentapetalae</taxon>
        <taxon>asterids</taxon>
        <taxon>Ericales</taxon>
        <taxon>Actinidiaceae</taxon>
        <taxon>Actinidia</taxon>
    </lineage>
</organism>